<name>A0A5B8RK01_9ZZZZ</name>
<evidence type="ECO:0000256" key="3">
    <source>
        <dbReference type="ARBA" id="ARBA00022837"/>
    </source>
</evidence>
<dbReference type="InterPro" id="IPR018247">
    <property type="entry name" value="EF_Hand_1_Ca_BS"/>
</dbReference>
<dbReference type="EMBL" id="MN079218">
    <property type="protein sequence ID" value="QEA07237.1"/>
    <property type="molecule type" value="Genomic_DNA"/>
</dbReference>
<comment type="subcellular location">
    <subcellularLocation>
        <location evidence="1">Fimbrium</location>
    </subcellularLocation>
</comment>
<evidence type="ECO:0000256" key="1">
    <source>
        <dbReference type="ARBA" id="ARBA00004561"/>
    </source>
</evidence>
<dbReference type="PROSITE" id="PS51318">
    <property type="entry name" value="TAT"/>
    <property type="match status" value="1"/>
</dbReference>
<proteinExistence type="predicted"/>
<evidence type="ECO:0000256" key="4">
    <source>
        <dbReference type="ARBA" id="ARBA00023263"/>
    </source>
</evidence>
<dbReference type="GO" id="GO:0046872">
    <property type="term" value="F:metal ion binding"/>
    <property type="evidence" value="ECO:0007669"/>
    <property type="project" value="UniProtKB-KW"/>
</dbReference>
<accession>A0A5B8RK01</accession>
<dbReference type="AlphaFoldDB" id="A0A5B8RK01"/>
<dbReference type="InterPro" id="IPR008707">
    <property type="entry name" value="B-propeller_PilY1"/>
</dbReference>
<feature type="domain" description="PilY1 beta-propeller" evidence="6">
    <location>
        <begin position="634"/>
        <end position="976"/>
    </location>
</feature>
<protein>
    <submittedName>
        <fullName evidence="7">Type IV pilus biogenesis factor PilY1</fullName>
    </submittedName>
</protein>
<organism evidence="7">
    <name type="scientific">uncultured organism</name>
    <dbReference type="NCBI Taxonomy" id="155900"/>
    <lineage>
        <taxon>unclassified sequences</taxon>
        <taxon>environmental samples</taxon>
    </lineage>
</organism>
<dbReference type="InterPro" id="IPR006311">
    <property type="entry name" value="TAT_signal"/>
</dbReference>
<sequence length="1148" mass="124993">MINGIISKRRLTRMVGALALGVAVGNASAAPGTLANAPLDTGITVPPNIMFLLDDSGSMDWDHMPTDRARTLYPNASDEWVYIDPTPSEAEEWRELCSAYNTMAFDPSIDYSPWAGEDDDGNTLSDVSVNDAPFNPYDHNSDTLDLENDACEEGDIEDENSWGCWSSDVGFFYVKWNDANGNGEYDKKECLPPRNNIPTDGHYYPNSVPTGGQGEIVYVKDMTADEKQNYANWFSYYRKKEYVAKRAISELISGSAERMGLLTLHDNGGADTPVKDVDDQTTPVDATAAANKSDLLDNLLGNYSNGGTPLRRRLEDIGEYFEGNYREGGYWGDRWPSPILSQSDGGSCQQNFVIAMTDGYWNSSSPDVGNADGDDDTDYDGASYADTYSNTLADVAMDYYERDLSNLPNLVPTSDADPADHQHMVTFGVSFGVNGTLSANPPNREDAFTWPEPSSDDITTIDDLRHAAWNGRGDYLSAKNPETLITALSDAYQTAVDRSATAAAGAFNGKILEDGSTVFVPVYNTRDWSGDMIAIPIDPEDGSYESSSAWSAANVLDARNLNTSPRNILSYNGSSGVDFAWGNIGSTMKADLRTNPDGSEGSVTSGQKRLAFLRGDRSSEEDNGGSFRDRGSRLGDIIHSAPVYVGDPELSWPDQEPFPTAEGERYSEFQNSTNRDPAVYVGANDGMLHGFDAETGEETMAYVPRALASDSAQQGLHFLTDPDYSHRYYVDQSPVVSDAYVNTGSGDDWRTLLIGSLRGGGRGLFALDVTSPSIDSSDVLWEFSSQNDADLGHTFSEPTVARLNNGEWAVIFGNGYNDSGSGTAQLFILFIEKGIDGDWKNSDYMTIDTGIGSTSDRNGLSTPVVADIDGDSVVDRVYAGDLRGNLWVFDLSDQNDNQWGLAYGSSPLFTAEDPDGNGQPITTQPSLLFNTDVGETADNAPNIIVTFGTGQYLVPGDRNTEQAQSYYGIWDAGTGSLERTDLVEQTFADWAPSDRRVLTRNPVNYSTETDGKKGWYFDLPANGERVVSDTVVRNEIGYFSTLIPNDDPCAGGGESWLMVVDLLNGGRPEEAAIDIDDDDIVDQRDRVTNGDAAYPVSGLKLPKRVSDLGVLGDRLYTFGDDANDDTSYTIPPLDASNTGRVSWQELRR</sequence>
<keyword evidence="4" id="KW-0281">Fimbrium</keyword>
<dbReference type="PROSITE" id="PS00018">
    <property type="entry name" value="EF_HAND_1"/>
    <property type="match status" value="1"/>
</dbReference>
<reference evidence="7" key="1">
    <citation type="submission" date="2019-06" db="EMBL/GenBank/DDBJ databases">
        <authorList>
            <person name="Murdoch R.W."/>
            <person name="Fathepure B."/>
        </authorList>
    </citation>
    <scope>NUCLEOTIDE SEQUENCE</scope>
</reference>
<evidence type="ECO:0000259" key="6">
    <source>
        <dbReference type="Pfam" id="PF05567"/>
    </source>
</evidence>
<keyword evidence="2" id="KW-0479">Metal-binding</keyword>
<dbReference type="SUPFAM" id="SSF50998">
    <property type="entry name" value="Quinoprotein alcohol dehydrogenase-like"/>
    <property type="match status" value="1"/>
</dbReference>
<evidence type="ECO:0000313" key="7">
    <source>
        <dbReference type="EMBL" id="QEA07237.1"/>
    </source>
</evidence>
<feature type="region of interest" description="Disordered" evidence="5">
    <location>
        <begin position="591"/>
        <end position="633"/>
    </location>
</feature>
<dbReference type="InterPro" id="IPR011047">
    <property type="entry name" value="Quinoprotein_ADH-like_sf"/>
</dbReference>
<evidence type="ECO:0000256" key="2">
    <source>
        <dbReference type="ARBA" id="ARBA00022723"/>
    </source>
</evidence>
<keyword evidence="3" id="KW-0106">Calcium</keyword>
<gene>
    <name evidence="7" type="primary">pilY1</name>
    <name evidence="7" type="ORF">KBTEX_03585</name>
</gene>
<dbReference type="Pfam" id="PF05567">
    <property type="entry name" value="T4P_PilY1"/>
    <property type="match status" value="1"/>
</dbReference>
<evidence type="ECO:0000256" key="5">
    <source>
        <dbReference type="SAM" id="MobiDB-lite"/>
    </source>
</evidence>